<accession>A0A3D8T142</accession>
<proteinExistence type="predicted"/>
<feature type="region of interest" description="Disordered" evidence="1">
    <location>
        <begin position="410"/>
        <end position="446"/>
    </location>
</feature>
<dbReference type="EMBL" id="PDLN01000002">
    <property type="protein sequence ID" value="RDW92219.1"/>
    <property type="molecule type" value="Genomic_DNA"/>
</dbReference>
<gene>
    <name evidence="3" type="ORF">BP5796_01613</name>
</gene>
<feature type="region of interest" description="Disordered" evidence="1">
    <location>
        <begin position="283"/>
        <end position="317"/>
    </location>
</feature>
<keyword evidence="4" id="KW-1185">Reference proteome</keyword>
<protein>
    <recommendedName>
        <fullName evidence="2">Transcription factor TFIIIC triple barrel domain-containing protein</fullName>
    </recommendedName>
</protein>
<sequence>MAYANLPSFAIPIDPALDGSPSSAIPTPRRVEEATEEWEYEYSTTETETYYVTLDLTTPAIAQQKKTQQNRGGGTGKVQWVMPPALQAARSNKSKLPEAEQVQESTPVPGTDGGQLQKAADRVGEVQILDLDTEHPVVSFGGIVYSCRWEENIGTELLFKEHNPNDPLPVLRNLPEGVDLLAASSARIVSEQIRLDRKARSPSPEPQKGSDARILPGANLASKTRIPIGQNASEQRKDQARFLERMIELKRKKGEEDAVTVVAGKRKTRNQWLKVLSEERKKERTKLQKATKRGGKTAEKARERLDVMDEEDEEKRTEAALKDAARGREKRIIGRPKKQTLEDAERLPTLFEQQQHSFGVSSAMGSVEGSQYGGTATMPTPQQWSDGEDDDDDAHLGMGMGMENAYDQQMYGEDDGDASYQAGHNKMYDIDAPGEDDDTQMQYGWQ</sequence>
<feature type="domain" description="Transcription factor TFIIIC triple barrel" evidence="2">
    <location>
        <begin position="45"/>
        <end position="195"/>
    </location>
</feature>
<feature type="region of interest" description="Disordered" evidence="1">
    <location>
        <begin position="1"/>
        <end position="42"/>
    </location>
</feature>
<feature type="region of interest" description="Disordered" evidence="1">
    <location>
        <begin position="89"/>
        <end position="118"/>
    </location>
</feature>
<name>A0A3D8T142_9HELO</name>
<dbReference type="Gene3D" id="2.60.40.4370">
    <property type="match status" value="1"/>
</dbReference>
<evidence type="ECO:0000313" key="3">
    <source>
        <dbReference type="EMBL" id="RDW92219.1"/>
    </source>
</evidence>
<dbReference type="Proteomes" id="UP000256328">
    <property type="component" value="Unassembled WGS sequence"/>
</dbReference>
<dbReference type="AlphaFoldDB" id="A0A3D8T142"/>
<comment type="caution">
    <text evidence="3">The sequence shown here is derived from an EMBL/GenBank/DDBJ whole genome shotgun (WGS) entry which is preliminary data.</text>
</comment>
<evidence type="ECO:0000259" key="2">
    <source>
        <dbReference type="Pfam" id="PF10419"/>
    </source>
</evidence>
<feature type="region of interest" description="Disordered" evidence="1">
    <location>
        <begin position="194"/>
        <end position="237"/>
    </location>
</feature>
<reference evidence="3 4" key="1">
    <citation type="journal article" date="2018" name="IMA Fungus">
        <title>IMA Genome-F 9: Draft genome sequence of Annulohypoxylon stygium, Aspergillus mulundensis, Berkeleyomyces basicola (syn. Thielaviopsis basicola), Ceratocystis smalleyi, two Cercospora beticola strains, Coleophoma cylindrospora, Fusarium fracticaudum, Phialophora cf. hyalina, and Morchella septimelata.</title>
        <authorList>
            <person name="Wingfield B.D."/>
            <person name="Bills G.F."/>
            <person name="Dong Y."/>
            <person name="Huang W."/>
            <person name="Nel W.J."/>
            <person name="Swalarsk-Parry B.S."/>
            <person name="Vaghefi N."/>
            <person name="Wilken P.M."/>
            <person name="An Z."/>
            <person name="de Beer Z.W."/>
            <person name="De Vos L."/>
            <person name="Chen L."/>
            <person name="Duong T.A."/>
            <person name="Gao Y."/>
            <person name="Hammerbacher A."/>
            <person name="Kikkert J.R."/>
            <person name="Li Y."/>
            <person name="Li H."/>
            <person name="Li K."/>
            <person name="Li Q."/>
            <person name="Liu X."/>
            <person name="Ma X."/>
            <person name="Naidoo K."/>
            <person name="Pethybridge S.J."/>
            <person name="Sun J."/>
            <person name="Steenkamp E.T."/>
            <person name="van der Nest M.A."/>
            <person name="van Wyk S."/>
            <person name="Wingfield M.J."/>
            <person name="Xiong C."/>
            <person name="Yue Q."/>
            <person name="Zhang X."/>
        </authorList>
    </citation>
    <scope>NUCLEOTIDE SEQUENCE [LARGE SCALE GENOMIC DNA]</scope>
    <source>
        <strain evidence="3 4">BP5796</strain>
    </source>
</reference>
<feature type="compositionally biased region" description="Basic and acidic residues" evidence="1">
    <location>
        <begin position="296"/>
        <end position="307"/>
    </location>
</feature>
<dbReference type="InterPro" id="IPR019481">
    <property type="entry name" value="TFIIIC_triple_barrel"/>
</dbReference>
<organism evidence="3 4">
    <name type="scientific">Coleophoma crateriformis</name>
    <dbReference type="NCBI Taxonomy" id="565419"/>
    <lineage>
        <taxon>Eukaryota</taxon>
        <taxon>Fungi</taxon>
        <taxon>Dikarya</taxon>
        <taxon>Ascomycota</taxon>
        <taxon>Pezizomycotina</taxon>
        <taxon>Leotiomycetes</taxon>
        <taxon>Helotiales</taxon>
        <taxon>Dermateaceae</taxon>
        <taxon>Coleophoma</taxon>
    </lineage>
</organism>
<dbReference type="OrthoDB" id="1877767at2759"/>
<evidence type="ECO:0000256" key="1">
    <source>
        <dbReference type="SAM" id="MobiDB-lite"/>
    </source>
</evidence>
<evidence type="ECO:0000313" key="4">
    <source>
        <dbReference type="Proteomes" id="UP000256328"/>
    </source>
</evidence>
<dbReference type="Pfam" id="PF10419">
    <property type="entry name" value="TFIIIC_sub6"/>
    <property type="match status" value="1"/>
</dbReference>